<sequence length="250" mass="28660">MLSNNRFNRIFLYFSIAIIISNFFRFDILLTSDYLKKLPVWGYLISTSFLEASGILLGTMVALFLFLKKEKSNISLFGSSTTFSLLMALIPLILFLFIGIDNEYGIDNHLYGLLAFLCSFIYCIVEEYGWRGYLQEELKGIKPWQRYTLIGVLWYLWHLSFISDSNFFNNLQVLIILIIGSWGLGQVAIATKSIIACACFHLVIQIISYNSLIKNGLDGNQKLLIIAICIITWILILKKWNSKTLSKQDS</sequence>
<protein>
    <submittedName>
        <fullName evidence="3">CAAX protease self-immunity</fullName>
    </submittedName>
</protein>
<keyword evidence="3" id="KW-0645">Protease</keyword>
<dbReference type="GO" id="GO:0004175">
    <property type="term" value="F:endopeptidase activity"/>
    <property type="evidence" value="ECO:0007669"/>
    <property type="project" value="UniProtKB-ARBA"/>
</dbReference>
<evidence type="ECO:0000259" key="2">
    <source>
        <dbReference type="Pfam" id="PF02517"/>
    </source>
</evidence>
<dbReference type="GO" id="GO:0006508">
    <property type="term" value="P:proteolysis"/>
    <property type="evidence" value="ECO:0007669"/>
    <property type="project" value="UniProtKB-KW"/>
</dbReference>
<accession>A0A1I3V1I2</accession>
<evidence type="ECO:0000313" key="3">
    <source>
        <dbReference type="EMBL" id="SFJ88809.1"/>
    </source>
</evidence>
<feature type="transmembrane region" description="Helical" evidence="1">
    <location>
        <begin position="146"/>
        <end position="163"/>
    </location>
</feature>
<feature type="transmembrane region" description="Helical" evidence="1">
    <location>
        <begin position="12"/>
        <end position="31"/>
    </location>
</feature>
<keyword evidence="1" id="KW-0812">Transmembrane</keyword>
<dbReference type="EMBL" id="FORU01000022">
    <property type="protein sequence ID" value="SFJ88809.1"/>
    <property type="molecule type" value="Genomic_DNA"/>
</dbReference>
<reference evidence="4" key="1">
    <citation type="submission" date="2016-10" db="EMBL/GenBank/DDBJ databases">
        <authorList>
            <person name="Varghese N."/>
            <person name="Submissions S."/>
        </authorList>
    </citation>
    <scope>NUCLEOTIDE SEQUENCE [LARGE SCALE GENOMIC DNA]</scope>
    <source>
        <strain evidence="4">DSM 26542</strain>
    </source>
</reference>
<dbReference type="PANTHER" id="PTHR35797">
    <property type="entry name" value="PROTEASE-RELATED"/>
    <property type="match status" value="1"/>
</dbReference>
<name>A0A1I3V1I2_9FLAO</name>
<dbReference type="Pfam" id="PF02517">
    <property type="entry name" value="Rce1-like"/>
    <property type="match status" value="1"/>
</dbReference>
<feature type="domain" description="CAAX prenyl protease 2/Lysostaphin resistance protein A-like" evidence="2">
    <location>
        <begin position="113"/>
        <end position="206"/>
    </location>
</feature>
<dbReference type="AlphaFoldDB" id="A0A1I3V1I2"/>
<keyword evidence="1" id="KW-0472">Membrane</keyword>
<feature type="transmembrane region" description="Helical" evidence="1">
    <location>
        <begin position="74"/>
        <end position="97"/>
    </location>
</feature>
<dbReference type="InterPro" id="IPR042150">
    <property type="entry name" value="MmRce1-like"/>
</dbReference>
<feature type="transmembrane region" description="Helical" evidence="1">
    <location>
        <begin position="43"/>
        <end position="67"/>
    </location>
</feature>
<evidence type="ECO:0000313" key="4">
    <source>
        <dbReference type="Proteomes" id="UP000243887"/>
    </source>
</evidence>
<dbReference type="STRING" id="1150112.SAMN04487893_1225"/>
<dbReference type="InterPro" id="IPR003675">
    <property type="entry name" value="Rce1/LyrA-like_dom"/>
</dbReference>
<dbReference type="Proteomes" id="UP000243887">
    <property type="component" value="Unassembled WGS sequence"/>
</dbReference>
<keyword evidence="1" id="KW-1133">Transmembrane helix</keyword>
<gene>
    <name evidence="3" type="ORF">SAMN04487893_1225</name>
</gene>
<evidence type="ECO:0000256" key="1">
    <source>
        <dbReference type="SAM" id="Phobius"/>
    </source>
</evidence>
<feature type="transmembrane region" description="Helical" evidence="1">
    <location>
        <begin position="219"/>
        <end position="237"/>
    </location>
</feature>
<feature type="transmembrane region" description="Helical" evidence="1">
    <location>
        <begin position="169"/>
        <end position="187"/>
    </location>
</feature>
<keyword evidence="3" id="KW-0378">Hydrolase</keyword>
<keyword evidence="4" id="KW-1185">Reference proteome</keyword>
<dbReference type="PANTHER" id="PTHR35797:SF1">
    <property type="entry name" value="PROTEASE"/>
    <property type="match status" value="1"/>
</dbReference>
<dbReference type="OrthoDB" id="9777755at2"/>
<feature type="transmembrane region" description="Helical" evidence="1">
    <location>
        <begin position="109"/>
        <end position="125"/>
    </location>
</feature>
<organism evidence="3 4">
    <name type="scientific">Myroides guanonis</name>
    <dbReference type="NCBI Taxonomy" id="1150112"/>
    <lineage>
        <taxon>Bacteria</taxon>
        <taxon>Pseudomonadati</taxon>
        <taxon>Bacteroidota</taxon>
        <taxon>Flavobacteriia</taxon>
        <taxon>Flavobacteriales</taxon>
        <taxon>Flavobacteriaceae</taxon>
        <taxon>Myroides</taxon>
    </lineage>
</organism>
<proteinExistence type="predicted"/>
<feature type="transmembrane region" description="Helical" evidence="1">
    <location>
        <begin position="194"/>
        <end position="213"/>
    </location>
</feature>
<dbReference type="GO" id="GO:0080120">
    <property type="term" value="P:CAAX-box protein maturation"/>
    <property type="evidence" value="ECO:0007669"/>
    <property type="project" value="UniProtKB-ARBA"/>
</dbReference>